<dbReference type="EC" id="1.5.1.25" evidence="2"/>
<name>A0A9Q0N095_9DIPT</name>
<dbReference type="GO" id="GO:0005737">
    <property type="term" value="C:cytoplasm"/>
    <property type="evidence" value="ECO:0007669"/>
    <property type="project" value="TreeGrafter"/>
</dbReference>
<comment type="catalytic activity">
    <reaction evidence="12">
        <text>(3R)-1,4-thiomorpholine-3-carboxylate + NADP(+) = 3,4-dehydrothiomorpholine-3-carboxylate + NADPH + 2 H(+)</text>
        <dbReference type="Rhea" id="RHEA:12500"/>
        <dbReference type="ChEBI" id="CHEBI:15378"/>
        <dbReference type="ChEBI" id="CHEBI:57783"/>
        <dbReference type="ChEBI" id="CHEBI:58349"/>
        <dbReference type="ChEBI" id="CHEBI:58517"/>
        <dbReference type="ChEBI" id="CHEBI:176873"/>
        <dbReference type="EC" id="1.5.1.25"/>
    </reaction>
    <physiologicalReaction direction="right-to-left" evidence="12">
        <dbReference type="Rhea" id="RHEA:12502"/>
    </physiologicalReaction>
</comment>
<dbReference type="InterPro" id="IPR036291">
    <property type="entry name" value="NAD(P)-bd_dom_sf"/>
</dbReference>
<evidence type="ECO:0000256" key="11">
    <source>
        <dbReference type="ARBA" id="ARBA00093250"/>
    </source>
</evidence>
<comment type="catalytic activity">
    <reaction evidence="13">
        <text>L-proline + NAD(+) = 1-pyrroline-2-carboxylate + NADH + H(+)</text>
        <dbReference type="Rhea" id="RHEA:20321"/>
        <dbReference type="ChEBI" id="CHEBI:15378"/>
        <dbReference type="ChEBI" id="CHEBI:39785"/>
        <dbReference type="ChEBI" id="CHEBI:57540"/>
        <dbReference type="ChEBI" id="CHEBI:57945"/>
        <dbReference type="ChEBI" id="CHEBI:60039"/>
        <dbReference type="EC" id="1.5.1.1"/>
    </reaction>
    <physiologicalReaction direction="right-to-left" evidence="13">
        <dbReference type="Rhea" id="RHEA:20323"/>
    </physiologicalReaction>
</comment>
<evidence type="ECO:0000256" key="2">
    <source>
        <dbReference type="ARBA" id="ARBA00012883"/>
    </source>
</evidence>
<comment type="catalytic activity">
    <reaction evidence="7">
        <text>L-proline + NADP(+) = 1-pyrroline-2-carboxylate + NADPH + H(+)</text>
        <dbReference type="Rhea" id="RHEA:20317"/>
        <dbReference type="ChEBI" id="CHEBI:15378"/>
        <dbReference type="ChEBI" id="CHEBI:39785"/>
        <dbReference type="ChEBI" id="CHEBI:57783"/>
        <dbReference type="ChEBI" id="CHEBI:58349"/>
        <dbReference type="ChEBI" id="CHEBI:60039"/>
        <dbReference type="EC" id="1.5.1.1"/>
    </reaction>
    <physiologicalReaction direction="right-to-left" evidence="7">
        <dbReference type="Rhea" id="RHEA:20319"/>
    </physiologicalReaction>
</comment>
<evidence type="ECO:0000256" key="17">
    <source>
        <dbReference type="ARBA" id="ARBA00093650"/>
    </source>
</evidence>
<dbReference type="EMBL" id="WJQU01000002">
    <property type="protein sequence ID" value="KAJ6641302.1"/>
    <property type="molecule type" value="Genomic_DNA"/>
</dbReference>
<gene>
    <name evidence="18" type="primary">CRYM_0</name>
    <name evidence="18" type="ORF">Bhyg_06238</name>
</gene>
<dbReference type="GO" id="GO:0050241">
    <property type="term" value="F:pyrroline-2-carboxylate reductase activity"/>
    <property type="evidence" value="ECO:0007669"/>
    <property type="project" value="UniProtKB-EC"/>
</dbReference>
<comment type="similarity">
    <text evidence="1">Belongs to the ornithine cyclodeaminase/mu-crystallin family.</text>
</comment>
<dbReference type="InterPro" id="IPR023401">
    <property type="entry name" value="ODC_N"/>
</dbReference>
<evidence type="ECO:0000256" key="16">
    <source>
        <dbReference type="ARBA" id="ARBA00093598"/>
    </source>
</evidence>
<sequence>MCENRPTFITEAQVEELLTWPAVYEASEQALQSICEKRTSDSQPSAKQPPRPFVELERRNGLAFSMLGYIENYRMQSVDQGKVFDTLAHKIVTAFTKNGQLAKPLPVIIATVFLFDTMTGQLKTIVEGNGVTAWRTAGSCMVGTKYLYFDRNEKCKSDKVLGILGCGVQGRIHAIGISTMFPISEIHLWNRSVAKAAELKKELESLAGTFKSKHVKIFIHENVRDCVKTADIIVTATQSTSPILFEDMVKENVHINAVGASKDHHSEIDLKLYRNSKLYVDSWTGGKTELKSLDCPIEAEVGEIITKSKALTQNQRTIFHSLGMAVTDAVVAQIAETLYLKKKSTF</sequence>
<evidence type="ECO:0000256" key="8">
    <source>
        <dbReference type="ARBA" id="ARBA00093226"/>
    </source>
</evidence>
<comment type="catalytic activity">
    <reaction evidence="9">
        <text>(S)-cystathionine ketimine + NADPH + 2 H(+) = (3R,5S)-2,3,5,6,7-pentahydro-1,4-thiazepine-3,5-dicarboxylate + NADP(+)</text>
        <dbReference type="Rhea" id="RHEA:68036"/>
        <dbReference type="ChEBI" id="CHEBI:15378"/>
        <dbReference type="ChEBI" id="CHEBI:57783"/>
        <dbReference type="ChEBI" id="CHEBI:58349"/>
        <dbReference type="ChEBI" id="CHEBI:176808"/>
        <dbReference type="ChEBI" id="CHEBI:176810"/>
    </reaction>
    <physiologicalReaction direction="left-to-right" evidence="9">
        <dbReference type="Rhea" id="RHEA:68037"/>
    </physiologicalReaction>
</comment>
<evidence type="ECO:0000256" key="6">
    <source>
        <dbReference type="ARBA" id="ARBA00093197"/>
    </source>
</evidence>
<evidence type="ECO:0000256" key="12">
    <source>
        <dbReference type="ARBA" id="ARBA00093263"/>
    </source>
</evidence>
<evidence type="ECO:0000256" key="7">
    <source>
        <dbReference type="ARBA" id="ARBA00093203"/>
    </source>
</evidence>
<dbReference type="EC" id="1.5.1.1" evidence="16"/>
<comment type="subunit">
    <text evidence="15">Homodimer. Binds the thyroid hormone triiodothyronine (T3); T3 binding inhibits enzymatic activity.</text>
</comment>
<dbReference type="Gene3D" id="3.40.50.720">
    <property type="entry name" value="NAD(P)-binding Rossmann-like Domain"/>
    <property type="match status" value="1"/>
</dbReference>
<evidence type="ECO:0000256" key="1">
    <source>
        <dbReference type="ARBA" id="ARBA00008903"/>
    </source>
</evidence>
<proteinExistence type="inferred from homology"/>
<dbReference type="GO" id="GO:0047127">
    <property type="term" value="F:thiomorpholine-carboxylate dehydrogenase activity"/>
    <property type="evidence" value="ECO:0007669"/>
    <property type="project" value="UniProtKB-EC"/>
</dbReference>
<dbReference type="Proteomes" id="UP001151699">
    <property type="component" value="Chromosome B"/>
</dbReference>
<comment type="catalytic activity">
    <reaction evidence="5">
        <text>L-pipecolate + NAD(+) = Delta(1)-piperideine-2-carboxylate + NADH + H(+)</text>
        <dbReference type="Rhea" id="RHEA:30807"/>
        <dbReference type="ChEBI" id="CHEBI:15378"/>
        <dbReference type="ChEBI" id="CHEBI:57540"/>
        <dbReference type="ChEBI" id="CHEBI:57945"/>
        <dbReference type="ChEBI" id="CHEBI:61185"/>
        <dbReference type="ChEBI" id="CHEBI:77631"/>
        <dbReference type="EC" id="1.5.1.1"/>
    </reaction>
    <physiologicalReaction direction="right-to-left" evidence="5">
        <dbReference type="Rhea" id="RHEA:30809"/>
    </physiologicalReaction>
</comment>
<dbReference type="PANTHER" id="PTHR13812">
    <property type="entry name" value="KETIMINE REDUCTASE MU-CRYSTALLIN"/>
    <property type="match status" value="1"/>
</dbReference>
<comment type="catalytic activity">
    <reaction evidence="14">
        <text>L-pipecolate + NADP(+) = Delta(1)-piperideine-2-carboxylate + NADPH + H(+)</text>
        <dbReference type="Rhea" id="RHEA:12524"/>
        <dbReference type="ChEBI" id="CHEBI:15378"/>
        <dbReference type="ChEBI" id="CHEBI:57783"/>
        <dbReference type="ChEBI" id="CHEBI:58349"/>
        <dbReference type="ChEBI" id="CHEBI:61185"/>
        <dbReference type="ChEBI" id="CHEBI:77631"/>
        <dbReference type="EC" id="1.5.1.1"/>
    </reaction>
    <physiologicalReaction direction="right-to-left" evidence="14">
        <dbReference type="Rhea" id="RHEA:12526"/>
    </physiologicalReaction>
</comment>
<evidence type="ECO:0000313" key="18">
    <source>
        <dbReference type="EMBL" id="KAJ6641302.1"/>
    </source>
</evidence>
<evidence type="ECO:0000313" key="19">
    <source>
        <dbReference type="Proteomes" id="UP001151699"/>
    </source>
</evidence>
<keyword evidence="19" id="KW-1185">Reference proteome</keyword>
<evidence type="ECO:0000256" key="10">
    <source>
        <dbReference type="ARBA" id="ARBA00093248"/>
    </source>
</evidence>
<reference evidence="18" key="1">
    <citation type="submission" date="2022-07" db="EMBL/GenBank/DDBJ databases">
        <authorList>
            <person name="Trinca V."/>
            <person name="Uliana J.V.C."/>
            <person name="Torres T.T."/>
            <person name="Ward R.J."/>
            <person name="Monesi N."/>
        </authorList>
    </citation>
    <scope>NUCLEOTIDE SEQUENCE</scope>
    <source>
        <strain evidence="18">HSMRA1968</strain>
        <tissue evidence="18">Whole embryos</tissue>
    </source>
</reference>
<organism evidence="18 19">
    <name type="scientific">Pseudolycoriella hygida</name>
    <dbReference type="NCBI Taxonomy" id="35572"/>
    <lineage>
        <taxon>Eukaryota</taxon>
        <taxon>Metazoa</taxon>
        <taxon>Ecdysozoa</taxon>
        <taxon>Arthropoda</taxon>
        <taxon>Hexapoda</taxon>
        <taxon>Insecta</taxon>
        <taxon>Pterygota</taxon>
        <taxon>Neoptera</taxon>
        <taxon>Endopterygota</taxon>
        <taxon>Diptera</taxon>
        <taxon>Nematocera</taxon>
        <taxon>Sciaroidea</taxon>
        <taxon>Sciaridae</taxon>
        <taxon>Pseudolycoriella</taxon>
    </lineage>
</organism>
<comment type="catalytic activity">
    <reaction evidence="10">
        <text>(R)-lanthionine ketimine + NADPH + 2 H(+) = (3R,5R)-1,4-thiomorpholine-3,5-dicarboxylate + NADP(+)</text>
        <dbReference type="Rhea" id="RHEA:68040"/>
        <dbReference type="ChEBI" id="CHEBI:15378"/>
        <dbReference type="ChEBI" id="CHEBI:57783"/>
        <dbReference type="ChEBI" id="CHEBI:58349"/>
        <dbReference type="ChEBI" id="CHEBI:176891"/>
        <dbReference type="ChEBI" id="CHEBI:176892"/>
    </reaction>
    <physiologicalReaction direction="left-to-right" evidence="10">
        <dbReference type="Rhea" id="RHEA:68041"/>
    </physiologicalReaction>
</comment>
<dbReference type="InterPro" id="IPR003462">
    <property type="entry name" value="ODC_Mu_crystall"/>
</dbReference>
<dbReference type="GO" id="GO:0042562">
    <property type="term" value="F:hormone binding"/>
    <property type="evidence" value="ECO:0007669"/>
    <property type="project" value="TreeGrafter"/>
</dbReference>
<dbReference type="OrthoDB" id="41492at2759"/>
<evidence type="ECO:0000256" key="4">
    <source>
        <dbReference type="ARBA" id="ARBA00033420"/>
    </source>
</evidence>
<dbReference type="SUPFAM" id="SSF51735">
    <property type="entry name" value="NAD(P)-binding Rossmann-fold domains"/>
    <property type="match status" value="1"/>
</dbReference>
<comment type="catalytic activity">
    <reaction evidence="8">
        <text>(3R)-1,4-thiomorpholine-3-carboxylate + NAD(+) = 3,4-dehydrothiomorpholine-3-carboxylate + NADH + 2 H(+)</text>
        <dbReference type="Rhea" id="RHEA:12504"/>
        <dbReference type="ChEBI" id="CHEBI:15378"/>
        <dbReference type="ChEBI" id="CHEBI:57540"/>
        <dbReference type="ChEBI" id="CHEBI:57945"/>
        <dbReference type="ChEBI" id="CHEBI:58517"/>
        <dbReference type="ChEBI" id="CHEBI:176873"/>
        <dbReference type="EC" id="1.5.1.25"/>
    </reaction>
    <physiologicalReaction direction="right-to-left" evidence="8">
        <dbReference type="Rhea" id="RHEA:12506"/>
    </physiologicalReaction>
</comment>
<evidence type="ECO:0000256" key="13">
    <source>
        <dbReference type="ARBA" id="ARBA00093264"/>
    </source>
</evidence>
<evidence type="ECO:0000256" key="5">
    <source>
        <dbReference type="ARBA" id="ARBA00093190"/>
    </source>
</evidence>
<evidence type="ECO:0000256" key="14">
    <source>
        <dbReference type="ARBA" id="ARBA00093273"/>
    </source>
</evidence>
<protein>
    <recommendedName>
        <fullName evidence="3">Ketimine reductase mu-crystallin</fullName>
        <ecNumber evidence="16">1.5.1.1</ecNumber>
        <ecNumber evidence="2">1.5.1.25</ecNumber>
    </recommendedName>
    <alternativeName>
        <fullName evidence="17">1-piperideine-2-carboxylate/1-pyrroline-2-carboxylate reductase</fullName>
    </alternativeName>
    <alternativeName>
        <fullName evidence="4">NADP-regulated thyroid-hormone-binding protein</fullName>
    </alternativeName>
</protein>
<comment type="catalytic activity">
    <reaction evidence="11">
        <text>(S)-cystathionine ketimine + NADH + 2 H(+) = (3R,5S)-2,3,5,6,7-pentahydro-1,4-thiazepine-3,5-dicarboxylate + NAD(+)</text>
        <dbReference type="Rhea" id="RHEA:68032"/>
        <dbReference type="ChEBI" id="CHEBI:15378"/>
        <dbReference type="ChEBI" id="CHEBI:57540"/>
        <dbReference type="ChEBI" id="CHEBI:57945"/>
        <dbReference type="ChEBI" id="CHEBI:176808"/>
        <dbReference type="ChEBI" id="CHEBI:176810"/>
    </reaction>
    <physiologicalReaction direction="left-to-right" evidence="11">
        <dbReference type="Rhea" id="RHEA:68033"/>
    </physiologicalReaction>
</comment>
<accession>A0A9Q0N095</accession>
<dbReference type="Pfam" id="PF02423">
    <property type="entry name" value="OCD_Mu_crystall"/>
    <property type="match status" value="1"/>
</dbReference>
<comment type="catalytic activity">
    <reaction evidence="6">
        <text>Delta(2)-thiazoline-2-carboxylate + NADPH + 2 H(+) = L-thiazolidine-2-carboxylate + NADP(+)</text>
        <dbReference type="Rhea" id="RHEA:68072"/>
        <dbReference type="ChEBI" id="CHEBI:15378"/>
        <dbReference type="ChEBI" id="CHEBI:57783"/>
        <dbReference type="ChEBI" id="CHEBI:58349"/>
        <dbReference type="ChEBI" id="CHEBI:176895"/>
        <dbReference type="ChEBI" id="CHEBI:176896"/>
    </reaction>
    <physiologicalReaction direction="left-to-right" evidence="6">
        <dbReference type="Rhea" id="RHEA:68073"/>
    </physiologicalReaction>
</comment>
<evidence type="ECO:0000256" key="9">
    <source>
        <dbReference type="ARBA" id="ARBA00093227"/>
    </source>
</evidence>
<dbReference type="PIRSF" id="PIRSF001439">
    <property type="entry name" value="CryM"/>
    <property type="match status" value="1"/>
</dbReference>
<evidence type="ECO:0000256" key="3">
    <source>
        <dbReference type="ARBA" id="ARBA00015173"/>
    </source>
</evidence>
<evidence type="ECO:0000256" key="15">
    <source>
        <dbReference type="ARBA" id="ARBA00093567"/>
    </source>
</evidence>
<dbReference type="Gene3D" id="3.30.1780.10">
    <property type="entry name" value="ornithine cyclodeaminase, domain 1"/>
    <property type="match status" value="1"/>
</dbReference>
<comment type="caution">
    <text evidence="18">The sequence shown here is derived from an EMBL/GenBank/DDBJ whole genome shotgun (WGS) entry which is preliminary data.</text>
</comment>
<dbReference type="PANTHER" id="PTHR13812:SF19">
    <property type="entry name" value="KETIMINE REDUCTASE MU-CRYSTALLIN"/>
    <property type="match status" value="1"/>
</dbReference>
<dbReference type="AlphaFoldDB" id="A0A9Q0N095"/>